<gene>
    <name evidence="2" type="ORF">ACFPOB_27430</name>
</gene>
<comment type="caution">
    <text evidence="2">The sequence shown here is derived from an EMBL/GenBank/DDBJ whole genome shotgun (WGS) entry which is preliminary data.</text>
</comment>
<name>A0ABW0J066_9HYPH</name>
<dbReference type="EMBL" id="JBHSLW010000070">
    <property type="protein sequence ID" value="MFC5423281.1"/>
    <property type="molecule type" value="Genomic_DNA"/>
</dbReference>
<accession>A0ABW0J066</accession>
<dbReference type="Pfam" id="PF21983">
    <property type="entry name" value="NikA-like"/>
    <property type="match status" value="1"/>
</dbReference>
<keyword evidence="3" id="KW-1185">Reference proteome</keyword>
<dbReference type="Proteomes" id="UP001596053">
    <property type="component" value="Unassembled WGS sequence"/>
</dbReference>
<feature type="coiled-coil region" evidence="1">
    <location>
        <begin position="55"/>
        <end position="89"/>
    </location>
</feature>
<keyword evidence="1" id="KW-0175">Coiled coil</keyword>
<protein>
    <recommendedName>
        <fullName evidence="4">Bacterial mobilisation domain-containing protein</fullName>
    </recommendedName>
</protein>
<reference evidence="3" key="1">
    <citation type="journal article" date="2019" name="Int. J. Syst. Evol. Microbiol.">
        <title>The Global Catalogue of Microorganisms (GCM) 10K type strain sequencing project: providing services to taxonomists for standard genome sequencing and annotation.</title>
        <authorList>
            <consortium name="The Broad Institute Genomics Platform"/>
            <consortium name="The Broad Institute Genome Sequencing Center for Infectious Disease"/>
            <person name="Wu L."/>
            <person name="Ma J."/>
        </authorList>
    </citation>
    <scope>NUCLEOTIDE SEQUENCE [LARGE SCALE GENOMIC DNA]</scope>
    <source>
        <strain evidence="3">NCAIM B.01391</strain>
    </source>
</reference>
<evidence type="ECO:0000256" key="1">
    <source>
        <dbReference type="SAM" id="Coils"/>
    </source>
</evidence>
<sequence>MSEKNRFPHLVAFRVDEPTHTKLTTVAEVAGMPVGIWVRALVLKAVDSQMRAPKVRRAAANAVQLDAILEELKAQGRNLNQIARATNSNPGATQIAADVAMMRVALEALITRILDLLRIEDDA</sequence>
<evidence type="ECO:0000313" key="3">
    <source>
        <dbReference type="Proteomes" id="UP001596053"/>
    </source>
</evidence>
<evidence type="ECO:0008006" key="4">
    <source>
        <dbReference type="Google" id="ProtNLM"/>
    </source>
</evidence>
<proteinExistence type="predicted"/>
<dbReference type="InterPro" id="IPR053842">
    <property type="entry name" value="NikA-like"/>
</dbReference>
<organism evidence="2 3">
    <name type="scientific">Bosea eneae</name>
    <dbReference type="NCBI Taxonomy" id="151454"/>
    <lineage>
        <taxon>Bacteria</taxon>
        <taxon>Pseudomonadati</taxon>
        <taxon>Pseudomonadota</taxon>
        <taxon>Alphaproteobacteria</taxon>
        <taxon>Hyphomicrobiales</taxon>
        <taxon>Boseaceae</taxon>
        <taxon>Bosea</taxon>
    </lineage>
</organism>
<dbReference type="RefSeq" id="WP_377801441.1">
    <property type="nucleotide sequence ID" value="NZ_JBHSLW010000070.1"/>
</dbReference>
<evidence type="ECO:0000313" key="2">
    <source>
        <dbReference type="EMBL" id="MFC5423281.1"/>
    </source>
</evidence>